<evidence type="ECO:0000259" key="2">
    <source>
        <dbReference type="Pfam" id="PF16187"/>
    </source>
</evidence>
<evidence type="ECO:0000313" key="5">
    <source>
        <dbReference type="Proteomes" id="UP001457282"/>
    </source>
</evidence>
<evidence type="ECO:0000256" key="1">
    <source>
        <dbReference type="ARBA" id="ARBA00022723"/>
    </source>
</evidence>
<dbReference type="GO" id="GO:0005829">
    <property type="term" value="C:cytosol"/>
    <property type="evidence" value="ECO:0007669"/>
    <property type="project" value="TreeGrafter"/>
</dbReference>
<accession>A0AAW1XW82</accession>
<feature type="domain" description="Peptidase M16 middle/third" evidence="2">
    <location>
        <begin position="1"/>
        <end position="109"/>
    </location>
</feature>
<proteinExistence type="predicted"/>
<dbReference type="GO" id="GO:0046872">
    <property type="term" value="F:metal ion binding"/>
    <property type="evidence" value="ECO:0007669"/>
    <property type="project" value="UniProtKB-KW"/>
</dbReference>
<dbReference type="Pfam" id="PF22456">
    <property type="entry name" value="PqqF-like_C_4"/>
    <property type="match status" value="1"/>
</dbReference>
<gene>
    <name evidence="4" type="ORF">M0R45_017605</name>
</gene>
<dbReference type="PANTHER" id="PTHR43690">
    <property type="entry name" value="NARDILYSIN"/>
    <property type="match status" value="1"/>
</dbReference>
<dbReference type="SUPFAM" id="SSF63411">
    <property type="entry name" value="LuxS/MPP-like metallohydrolase"/>
    <property type="match status" value="2"/>
</dbReference>
<keyword evidence="1" id="KW-0479">Metal-binding</keyword>
<dbReference type="AlphaFoldDB" id="A0AAW1XW82"/>
<dbReference type="InterPro" id="IPR050626">
    <property type="entry name" value="Peptidase_M16"/>
</dbReference>
<protein>
    <submittedName>
        <fullName evidence="4">Uncharacterized protein</fullName>
    </submittedName>
</protein>
<sequence>MTGLYIDLLWDELNEIIYQARTALLGAYISGCNDSLDLQFHGFNDKLPSLLSKFLTKIKSFLPNHDRFKVIKERKERELKNSNMNPQSHGAYLRLQVLHHIAYDVDEGLHVLNGLSISDMKSFIPELWSQVFIEGFCHGNLLEEEAISLSNILKTKFFVQPLPIELRHKNHCICLPPSANLIRDARVKNKSETNSVIELYFQIEPEVGIESTRLRALIRLFNDIVWEPFSDQLRTKEQLGYSVGCYWVITWRVFGFCFNVQSSEYNPIYLQERIDNFINGLEEFLKDDDSFESYRGGLMENLLLKDQSLSEETDRFWHEITNKYMFDINKKVAEEVKSLEKEDVINFYKTYMQQSSPKRRRLAIRVWGCNTDFKEAEARREVEQVIEDLAAFNLSSKYYPSDCF</sequence>
<dbReference type="PANTHER" id="PTHR43690:SF18">
    <property type="entry name" value="INSULIN-DEGRADING ENZYME-RELATED"/>
    <property type="match status" value="1"/>
</dbReference>
<evidence type="ECO:0000313" key="4">
    <source>
        <dbReference type="EMBL" id="KAK9940973.1"/>
    </source>
</evidence>
<feature type="domain" description="Coenzyme PQQ synthesis protein F-like C-terminal lobe" evidence="3">
    <location>
        <begin position="220"/>
        <end position="317"/>
    </location>
</feature>
<dbReference type="Proteomes" id="UP001457282">
    <property type="component" value="Unassembled WGS sequence"/>
</dbReference>
<dbReference type="InterPro" id="IPR011249">
    <property type="entry name" value="Metalloenz_LuxS/M16"/>
</dbReference>
<dbReference type="Pfam" id="PF16187">
    <property type="entry name" value="Peptidase_M16_M"/>
    <property type="match status" value="1"/>
</dbReference>
<dbReference type="InterPro" id="IPR032632">
    <property type="entry name" value="Peptidase_M16_M"/>
</dbReference>
<organism evidence="4 5">
    <name type="scientific">Rubus argutus</name>
    <name type="common">Southern blackberry</name>
    <dbReference type="NCBI Taxonomy" id="59490"/>
    <lineage>
        <taxon>Eukaryota</taxon>
        <taxon>Viridiplantae</taxon>
        <taxon>Streptophyta</taxon>
        <taxon>Embryophyta</taxon>
        <taxon>Tracheophyta</taxon>
        <taxon>Spermatophyta</taxon>
        <taxon>Magnoliopsida</taxon>
        <taxon>eudicotyledons</taxon>
        <taxon>Gunneridae</taxon>
        <taxon>Pentapetalae</taxon>
        <taxon>rosids</taxon>
        <taxon>fabids</taxon>
        <taxon>Rosales</taxon>
        <taxon>Rosaceae</taxon>
        <taxon>Rosoideae</taxon>
        <taxon>Rosoideae incertae sedis</taxon>
        <taxon>Rubus</taxon>
    </lineage>
</organism>
<evidence type="ECO:0000259" key="3">
    <source>
        <dbReference type="Pfam" id="PF22456"/>
    </source>
</evidence>
<name>A0AAW1XW82_RUBAR</name>
<dbReference type="InterPro" id="IPR054734">
    <property type="entry name" value="PqqF-like_C_4"/>
</dbReference>
<dbReference type="Gene3D" id="3.30.830.10">
    <property type="entry name" value="Metalloenzyme, LuxS/M16 peptidase-like"/>
    <property type="match status" value="2"/>
</dbReference>
<comment type="caution">
    <text evidence="4">The sequence shown here is derived from an EMBL/GenBank/DDBJ whole genome shotgun (WGS) entry which is preliminary data.</text>
</comment>
<keyword evidence="5" id="KW-1185">Reference proteome</keyword>
<dbReference type="EMBL" id="JBEDUW010000003">
    <property type="protein sequence ID" value="KAK9940973.1"/>
    <property type="molecule type" value="Genomic_DNA"/>
</dbReference>
<reference evidence="4 5" key="1">
    <citation type="journal article" date="2023" name="G3 (Bethesda)">
        <title>A chromosome-length genome assembly and annotation of blackberry (Rubus argutus, cv. 'Hillquist').</title>
        <authorList>
            <person name="Bruna T."/>
            <person name="Aryal R."/>
            <person name="Dudchenko O."/>
            <person name="Sargent D.J."/>
            <person name="Mead D."/>
            <person name="Buti M."/>
            <person name="Cavallini A."/>
            <person name="Hytonen T."/>
            <person name="Andres J."/>
            <person name="Pham M."/>
            <person name="Weisz D."/>
            <person name="Mascagni F."/>
            <person name="Usai G."/>
            <person name="Natali L."/>
            <person name="Bassil N."/>
            <person name="Fernandez G.E."/>
            <person name="Lomsadze A."/>
            <person name="Armour M."/>
            <person name="Olukolu B."/>
            <person name="Poorten T."/>
            <person name="Britton C."/>
            <person name="Davik J."/>
            <person name="Ashrafi H."/>
            <person name="Aiden E.L."/>
            <person name="Borodovsky M."/>
            <person name="Worthington M."/>
        </authorList>
    </citation>
    <scope>NUCLEOTIDE SEQUENCE [LARGE SCALE GENOMIC DNA]</scope>
    <source>
        <strain evidence="4">PI 553951</strain>
    </source>
</reference>